<dbReference type="OrthoDB" id="9797274at2"/>
<dbReference type="InterPro" id="IPR011335">
    <property type="entry name" value="Restrct_endonuc-II-like"/>
</dbReference>
<dbReference type="AlphaFoldDB" id="A0A0A1ZM99"/>
<dbReference type="PANTHER" id="PTHR30015:SF6">
    <property type="entry name" value="SLL1429 PROTEIN"/>
    <property type="match status" value="1"/>
</dbReference>
<dbReference type="InterPro" id="IPR007560">
    <property type="entry name" value="Restrct_endonuc_IV_Mrr"/>
</dbReference>
<dbReference type="GO" id="GO:0003677">
    <property type="term" value="F:DNA binding"/>
    <property type="evidence" value="ECO:0007669"/>
    <property type="project" value="InterPro"/>
</dbReference>
<sequence>MKNIFIILVISFISFLSYLIIRDYQIKKKRYKLNNALNSNFFIQTINNLIEENKFNLLEERIRLREIDAYGNEDYKKWIGNPPLDEKAIEKNILNGSKRFKEGIPYFWEKVILKNFGSMESFFEKWRSYCDENPTIDDEIIGSIRKLESEDWFVFIASQIEKSCLSLIEKNYSNKDNESYKKGIRFENHCMEILKQHGWEVKETPNTGDQGVDLIASINDLRICIQCKDHEKAIGNKAVQEISAGKLFWQGTHAILVSKSGFTKSAHQLAKSNKVRLISEYQLKDLEKFIV</sequence>
<dbReference type="Gene3D" id="3.40.1350.10">
    <property type="match status" value="1"/>
</dbReference>
<evidence type="ECO:0000313" key="4">
    <source>
        <dbReference type="Proteomes" id="UP000030491"/>
    </source>
</evidence>
<dbReference type="GO" id="GO:0009307">
    <property type="term" value="P:DNA restriction-modification system"/>
    <property type="evidence" value="ECO:0007669"/>
    <property type="project" value="InterPro"/>
</dbReference>
<feature type="transmembrane region" description="Helical" evidence="1">
    <location>
        <begin position="6"/>
        <end position="24"/>
    </location>
</feature>
<evidence type="ECO:0000259" key="2">
    <source>
        <dbReference type="Pfam" id="PF04471"/>
    </source>
</evidence>
<gene>
    <name evidence="3" type="ORF">EU93_1315</name>
</gene>
<dbReference type="RefSeq" id="WP_032514133.1">
    <property type="nucleotide sequence ID" value="NZ_JNAJ01000016.1"/>
</dbReference>
<dbReference type="PANTHER" id="PTHR30015">
    <property type="entry name" value="MRR RESTRICTION SYSTEM PROTEIN"/>
    <property type="match status" value="1"/>
</dbReference>
<protein>
    <recommendedName>
        <fullName evidence="2">Restriction endonuclease type IV Mrr domain-containing protein</fullName>
    </recommendedName>
</protein>
<evidence type="ECO:0000313" key="3">
    <source>
        <dbReference type="EMBL" id="KGF90717.1"/>
    </source>
</evidence>
<dbReference type="Proteomes" id="UP000030491">
    <property type="component" value="Unassembled WGS sequence"/>
</dbReference>
<feature type="domain" description="Restriction endonuclease type IV Mrr" evidence="2">
    <location>
        <begin position="184"/>
        <end position="286"/>
    </location>
</feature>
<dbReference type="SUPFAM" id="SSF52980">
    <property type="entry name" value="Restriction endonuclease-like"/>
    <property type="match status" value="1"/>
</dbReference>
<organism evidence="3 4">
    <name type="scientific">Prochlorococcus marinus str. MIT 9116</name>
    <dbReference type="NCBI Taxonomy" id="167544"/>
    <lineage>
        <taxon>Bacteria</taxon>
        <taxon>Bacillati</taxon>
        <taxon>Cyanobacteriota</taxon>
        <taxon>Cyanophyceae</taxon>
        <taxon>Synechococcales</taxon>
        <taxon>Prochlorococcaceae</taxon>
        <taxon>Prochlorococcus</taxon>
    </lineage>
</organism>
<reference evidence="4" key="1">
    <citation type="journal article" date="2014" name="Sci. Data">
        <title>Genomes of diverse isolates of the marine cyanobacterium Prochlorococcus.</title>
        <authorList>
            <person name="Biller S."/>
            <person name="Berube P."/>
            <person name="Thompson J."/>
            <person name="Kelly L."/>
            <person name="Roggensack S."/>
            <person name="Awad L."/>
            <person name="Roache-Johnson K."/>
            <person name="Ding H."/>
            <person name="Giovannoni S.J."/>
            <person name="Moore L.R."/>
            <person name="Chisholm S.W."/>
        </authorList>
    </citation>
    <scope>NUCLEOTIDE SEQUENCE [LARGE SCALE GENOMIC DNA]</scope>
</reference>
<dbReference type="GO" id="GO:0015666">
    <property type="term" value="F:restriction endodeoxyribonuclease activity"/>
    <property type="evidence" value="ECO:0007669"/>
    <property type="project" value="TreeGrafter"/>
</dbReference>
<dbReference type="InterPro" id="IPR011856">
    <property type="entry name" value="tRNA_endonuc-like_dom_sf"/>
</dbReference>
<name>A0A0A1ZM99_PROMR</name>
<proteinExistence type="predicted"/>
<dbReference type="EMBL" id="JNAJ01000016">
    <property type="protein sequence ID" value="KGF90717.1"/>
    <property type="molecule type" value="Genomic_DNA"/>
</dbReference>
<keyword evidence="1" id="KW-1133">Transmembrane helix</keyword>
<evidence type="ECO:0000256" key="1">
    <source>
        <dbReference type="SAM" id="Phobius"/>
    </source>
</evidence>
<keyword evidence="1" id="KW-0472">Membrane</keyword>
<accession>A0A0A1ZM99</accession>
<keyword evidence="1" id="KW-0812">Transmembrane</keyword>
<dbReference type="InterPro" id="IPR052906">
    <property type="entry name" value="Type_IV_Methyl-Rstrct_Enzyme"/>
</dbReference>
<dbReference type="Pfam" id="PF04471">
    <property type="entry name" value="Mrr_cat"/>
    <property type="match status" value="1"/>
</dbReference>
<comment type="caution">
    <text evidence="3">The sequence shown here is derived from an EMBL/GenBank/DDBJ whole genome shotgun (WGS) entry which is preliminary data.</text>
</comment>